<dbReference type="RefSeq" id="WP_245900704.1">
    <property type="nucleotide sequence ID" value="NZ_QJSX01000003.1"/>
</dbReference>
<dbReference type="PANTHER" id="PTHR43884">
    <property type="entry name" value="ACYL-COA DEHYDROGENASE"/>
    <property type="match status" value="1"/>
</dbReference>
<keyword evidence="2" id="KW-0560">Oxidoreductase</keyword>
<dbReference type="InterPro" id="IPR006091">
    <property type="entry name" value="Acyl-CoA_Oxase/DH_mid-dom"/>
</dbReference>
<keyword evidence="8" id="KW-1185">Reference proteome</keyword>
<dbReference type="InterPro" id="IPR037069">
    <property type="entry name" value="AcylCoA_DH/ox_N_sf"/>
</dbReference>
<reference evidence="7 8" key="1">
    <citation type="submission" date="2018-06" db="EMBL/GenBank/DDBJ databases">
        <title>Genomic Encyclopedia of Type Strains, Phase IV (KMG-IV): sequencing the most valuable type-strain genomes for metagenomic binning, comparative biology and taxonomic classification.</title>
        <authorList>
            <person name="Goeker M."/>
        </authorList>
    </citation>
    <scope>NUCLEOTIDE SEQUENCE [LARGE SCALE GENOMIC DNA]</scope>
    <source>
        <strain evidence="7 8">DSM 18048</strain>
    </source>
</reference>
<dbReference type="InterPro" id="IPR036250">
    <property type="entry name" value="AcylCo_DH-like_C"/>
</dbReference>
<feature type="region of interest" description="Disordered" evidence="3">
    <location>
        <begin position="120"/>
        <end position="147"/>
    </location>
</feature>
<evidence type="ECO:0000259" key="4">
    <source>
        <dbReference type="Pfam" id="PF02770"/>
    </source>
</evidence>
<dbReference type="Gene3D" id="1.20.140.10">
    <property type="entry name" value="Butyryl-CoA Dehydrogenase, subunit A, domain 3"/>
    <property type="match status" value="1"/>
</dbReference>
<evidence type="ECO:0000313" key="7">
    <source>
        <dbReference type="EMBL" id="PYE55253.1"/>
    </source>
</evidence>
<dbReference type="GO" id="GO:0003995">
    <property type="term" value="F:acyl-CoA dehydrogenase activity"/>
    <property type="evidence" value="ECO:0007669"/>
    <property type="project" value="TreeGrafter"/>
</dbReference>
<proteinExistence type="predicted"/>
<dbReference type="GO" id="GO:0050660">
    <property type="term" value="F:flavin adenine dinucleotide binding"/>
    <property type="evidence" value="ECO:0007669"/>
    <property type="project" value="InterPro"/>
</dbReference>
<dbReference type="Proteomes" id="UP000248326">
    <property type="component" value="Unassembled WGS sequence"/>
</dbReference>
<dbReference type="CDD" id="cd00567">
    <property type="entry name" value="ACAD"/>
    <property type="match status" value="1"/>
</dbReference>
<dbReference type="Pfam" id="PF08028">
    <property type="entry name" value="Acyl-CoA_dh_2"/>
    <property type="match status" value="1"/>
</dbReference>
<evidence type="ECO:0000256" key="3">
    <source>
        <dbReference type="SAM" id="MobiDB-lite"/>
    </source>
</evidence>
<feature type="domain" description="Acyl-CoA oxidase/dehydrogenase middle" evidence="4">
    <location>
        <begin position="121"/>
        <end position="212"/>
    </location>
</feature>
<dbReference type="Pfam" id="PF02771">
    <property type="entry name" value="Acyl-CoA_dh_N"/>
    <property type="match status" value="1"/>
</dbReference>
<dbReference type="InterPro" id="IPR013107">
    <property type="entry name" value="Acyl-CoA_DH_C"/>
</dbReference>
<dbReference type="Gene3D" id="2.40.110.10">
    <property type="entry name" value="Butyryl-CoA Dehydrogenase, subunit A, domain 2"/>
    <property type="match status" value="1"/>
</dbReference>
<dbReference type="InterPro" id="IPR013786">
    <property type="entry name" value="AcylCoA_DH/ox_N"/>
</dbReference>
<dbReference type="SUPFAM" id="SSF47203">
    <property type="entry name" value="Acyl-CoA dehydrogenase C-terminal domain-like"/>
    <property type="match status" value="1"/>
</dbReference>
<accession>A0A318SQS8</accession>
<evidence type="ECO:0000256" key="2">
    <source>
        <dbReference type="ARBA" id="ARBA00023002"/>
    </source>
</evidence>
<sequence>MTTSVPRFLWLERAERLARVFANAASQADATGELARGAVLELKRSGHTAFTIPAAYGGDGAALAEFAVAQELLGSGDASLALIAAMHAHLMGSARDTWPSDLLARVARRSVEDGWLGNAVASEPELGSPSRGGLPATSAAPTHGGWKITGRKTWGTGAEALDFLVVSAATPSGDVRRFVVPTSSDGVRVDPTWRGALSLRASGSHDIVFEQVFVPHKNVIPSKNSPSSSAWFWTAVAATYLGVGVGAVDALIAYAKQRVPTALGEPIATLPKVQEAVGRATLELGAARTFLHDVARRWDASEDSQEKASLVPSFAAAKSLATNAAVSATDIALRAAGGAALTPALPLERFFRDARAGLTHPPSDDLALTLLGKQRLGL</sequence>
<evidence type="ECO:0000313" key="8">
    <source>
        <dbReference type="Proteomes" id="UP000248326"/>
    </source>
</evidence>
<organism evidence="7 8">
    <name type="scientific">Deinococcus yavapaiensis KR-236</name>
    <dbReference type="NCBI Taxonomy" id="694435"/>
    <lineage>
        <taxon>Bacteria</taxon>
        <taxon>Thermotogati</taxon>
        <taxon>Deinococcota</taxon>
        <taxon>Deinococci</taxon>
        <taxon>Deinococcales</taxon>
        <taxon>Deinococcaceae</taxon>
        <taxon>Deinococcus</taxon>
    </lineage>
</organism>
<keyword evidence="1" id="KW-0285">Flavoprotein</keyword>
<evidence type="ECO:0000259" key="6">
    <source>
        <dbReference type="Pfam" id="PF08028"/>
    </source>
</evidence>
<feature type="domain" description="Acyl-CoA dehydrogenase/oxidase N-terminal" evidence="5">
    <location>
        <begin position="18"/>
        <end position="92"/>
    </location>
</feature>
<dbReference type="PANTHER" id="PTHR43884:SF25">
    <property type="entry name" value="ACYL-COA DEHYDROGENASE YDBM-RELATED"/>
    <property type="match status" value="1"/>
</dbReference>
<dbReference type="Gene3D" id="1.10.540.10">
    <property type="entry name" value="Acyl-CoA dehydrogenase/oxidase, N-terminal domain"/>
    <property type="match status" value="1"/>
</dbReference>
<name>A0A318SQS8_9DEIO</name>
<dbReference type="AlphaFoldDB" id="A0A318SQS8"/>
<evidence type="ECO:0000256" key="1">
    <source>
        <dbReference type="ARBA" id="ARBA00022630"/>
    </source>
</evidence>
<evidence type="ECO:0000259" key="5">
    <source>
        <dbReference type="Pfam" id="PF02771"/>
    </source>
</evidence>
<gene>
    <name evidence="7" type="ORF">DES52_10383</name>
</gene>
<dbReference type="InterPro" id="IPR009100">
    <property type="entry name" value="AcylCoA_DH/oxidase_NM_dom_sf"/>
</dbReference>
<dbReference type="InterPro" id="IPR046373">
    <property type="entry name" value="Acyl-CoA_Oxase/DH_mid-dom_sf"/>
</dbReference>
<comment type="caution">
    <text evidence="7">The sequence shown here is derived from an EMBL/GenBank/DDBJ whole genome shotgun (WGS) entry which is preliminary data.</text>
</comment>
<dbReference type="SUPFAM" id="SSF56645">
    <property type="entry name" value="Acyl-CoA dehydrogenase NM domain-like"/>
    <property type="match status" value="1"/>
</dbReference>
<feature type="domain" description="Acyl-CoA dehydrogenase C-terminal" evidence="6">
    <location>
        <begin position="236"/>
        <end position="360"/>
    </location>
</feature>
<protein>
    <submittedName>
        <fullName evidence="7">Alkylation response protein AidB-like acyl-CoA dehydrogenase</fullName>
    </submittedName>
</protein>
<dbReference type="Pfam" id="PF02770">
    <property type="entry name" value="Acyl-CoA_dh_M"/>
    <property type="match status" value="1"/>
</dbReference>
<dbReference type="PIRSF" id="PIRSF016578">
    <property type="entry name" value="HsaA"/>
    <property type="match status" value="1"/>
</dbReference>
<dbReference type="EMBL" id="QJSX01000003">
    <property type="protein sequence ID" value="PYE55253.1"/>
    <property type="molecule type" value="Genomic_DNA"/>
</dbReference>